<accession>A0ABV8UQ45</accession>
<comment type="caution">
    <text evidence="3">The sequence shown here is derived from an EMBL/GenBank/DDBJ whole genome shotgun (WGS) entry which is preliminary data.</text>
</comment>
<gene>
    <name evidence="3" type="ORF">ACFOW6_16015</name>
</gene>
<dbReference type="GO" id="GO:0016787">
    <property type="term" value="F:hydrolase activity"/>
    <property type="evidence" value="ECO:0007669"/>
    <property type="project" value="UniProtKB-KW"/>
</dbReference>
<evidence type="ECO:0000313" key="3">
    <source>
        <dbReference type="EMBL" id="MFC4353055.1"/>
    </source>
</evidence>
<proteinExistence type="predicted"/>
<keyword evidence="3" id="KW-0378">Hydrolase</keyword>
<sequence>MQPGFDDALAFVLAWEGGGAVTDDPADPGGTTRWGISLRFYRRLHPDAEADDIRRLDAAAAADLYRTHFWQAQHCDRLPPPLALPVFDMAVNCPPEVTVRALQQALGVAVDGVFGPVTLAAARRRGREEAVLRDLCAERAIYYAGLAGFARYGRGWLRRTLAAHGAALALRAASIDMRESVITQASARDGYR</sequence>
<dbReference type="CDD" id="cd13926">
    <property type="entry name" value="N-acetylmuramidase_GH108"/>
    <property type="match status" value="1"/>
</dbReference>
<name>A0ABV8UQ45_9PROT</name>
<keyword evidence="4" id="KW-1185">Reference proteome</keyword>
<evidence type="ECO:0000259" key="1">
    <source>
        <dbReference type="Pfam" id="PF05838"/>
    </source>
</evidence>
<dbReference type="Pfam" id="PF05838">
    <property type="entry name" value="Glyco_hydro_108"/>
    <property type="match status" value="1"/>
</dbReference>
<evidence type="ECO:0000259" key="2">
    <source>
        <dbReference type="Pfam" id="PF09374"/>
    </source>
</evidence>
<dbReference type="InterPro" id="IPR023346">
    <property type="entry name" value="Lysozyme-like_dom_sf"/>
</dbReference>
<reference evidence="4" key="1">
    <citation type="journal article" date="2019" name="Int. J. Syst. Evol. Microbiol.">
        <title>The Global Catalogue of Microorganisms (GCM) 10K type strain sequencing project: providing services to taxonomists for standard genome sequencing and annotation.</title>
        <authorList>
            <consortium name="The Broad Institute Genomics Platform"/>
            <consortium name="The Broad Institute Genome Sequencing Center for Infectious Disease"/>
            <person name="Wu L."/>
            <person name="Ma J."/>
        </authorList>
    </citation>
    <scope>NUCLEOTIDE SEQUENCE [LARGE SCALE GENOMIC DNA]</scope>
    <source>
        <strain evidence="4">CECT 8472</strain>
    </source>
</reference>
<dbReference type="Proteomes" id="UP001595799">
    <property type="component" value="Unassembled WGS sequence"/>
</dbReference>
<dbReference type="InterPro" id="IPR008565">
    <property type="entry name" value="TtsA-like_GH18_dom"/>
</dbReference>
<dbReference type="InterPro" id="IPR018537">
    <property type="entry name" value="Peptidoglycan-bd_3"/>
</dbReference>
<dbReference type="Gene3D" id="1.20.141.10">
    <property type="entry name" value="Chitosanase, subunit A, domain 1"/>
    <property type="match status" value="1"/>
</dbReference>
<dbReference type="SUPFAM" id="SSF53955">
    <property type="entry name" value="Lysozyme-like"/>
    <property type="match status" value="1"/>
</dbReference>
<dbReference type="Pfam" id="PF09374">
    <property type="entry name" value="PG_binding_3"/>
    <property type="match status" value="1"/>
</dbReference>
<protein>
    <submittedName>
        <fullName evidence="3">Glycoside hydrolase family 108 protein</fullName>
    </submittedName>
</protein>
<dbReference type="EMBL" id="JBHSCW010000010">
    <property type="protein sequence ID" value="MFC4353055.1"/>
    <property type="molecule type" value="Genomic_DNA"/>
</dbReference>
<evidence type="ECO:0000313" key="4">
    <source>
        <dbReference type="Proteomes" id="UP001595799"/>
    </source>
</evidence>
<organism evidence="3 4">
    <name type="scientific">Fodinicurvata halophila</name>
    <dbReference type="NCBI Taxonomy" id="1419723"/>
    <lineage>
        <taxon>Bacteria</taxon>
        <taxon>Pseudomonadati</taxon>
        <taxon>Pseudomonadota</taxon>
        <taxon>Alphaproteobacteria</taxon>
        <taxon>Rhodospirillales</taxon>
        <taxon>Rhodovibrionaceae</taxon>
        <taxon>Fodinicurvata</taxon>
    </lineage>
</organism>
<feature type="domain" description="TtsA-like Glycoside hydrolase family 108" evidence="1">
    <location>
        <begin position="10"/>
        <end position="93"/>
    </location>
</feature>
<dbReference type="RefSeq" id="WP_382423429.1">
    <property type="nucleotide sequence ID" value="NZ_JBHSCW010000010.1"/>
</dbReference>
<feature type="domain" description="Peptidoglycan binding" evidence="2">
    <location>
        <begin position="98"/>
        <end position="159"/>
    </location>
</feature>